<dbReference type="PROSITE" id="PS51257">
    <property type="entry name" value="PROKAR_LIPOPROTEIN"/>
    <property type="match status" value="1"/>
</dbReference>
<keyword evidence="1" id="KW-0175">Coiled coil</keyword>
<name>D3VRD3_MYCAA</name>
<evidence type="ECO:0008006" key="5">
    <source>
        <dbReference type="Google" id="ProtNLM"/>
    </source>
</evidence>
<proteinExistence type="predicted"/>
<dbReference type="KEGG" id="mal:MAGa6770"/>
<dbReference type="EMBL" id="FP671138">
    <property type="protein sequence ID" value="CBH40880.1"/>
    <property type="molecule type" value="Genomic_DNA"/>
</dbReference>
<dbReference type="NCBIfam" id="NF045950">
    <property type="entry name" value="MAG6090_repeat"/>
    <property type="match status" value="2"/>
</dbReference>
<accession>D3VRD3</accession>
<dbReference type="RefSeq" id="WP_013022227.1">
    <property type="nucleotide sequence ID" value="NC_013948.1"/>
</dbReference>
<keyword evidence="2" id="KW-0732">Signal</keyword>
<protein>
    <recommendedName>
        <fullName evidence="5">Lipoprotein</fullName>
    </recommendedName>
</protein>
<evidence type="ECO:0000313" key="3">
    <source>
        <dbReference type="EMBL" id="CBH40880.1"/>
    </source>
</evidence>
<sequence length="638" mass="74578">MKKTLLAKNVLLLFSMPLISSACYVPNILENSANKPVWKDFSNKNLNDVLPQWNKVFIDSPTGHDISKIELDKWEKSRLKNSKGFLASAKMTGELFSDEFLDYEISVIKNEIDSRIHNQEHSISSAENTARMFDDTYTDLAKKAVERYKKHTDKHLSESAKHFAELFSDKHKAWVDKVKSNIKAKIYRDSTSGLDIKLYPTDKQMEDENKRLEKEVNKILRKNWDLNKAQLDSISVAKEVELLFSNSKDELIKQAEETYAKELADKDIKHIDNTVSSSETTKELFNSWLKDYINKLLEKEIRDKVDSNIKYDEHRISSANETEALFDEEVSKLAKEALARWAKAEEEREAKRVDKIIELIDNKVSASNSTKDLFSNDYLKEIEKAKRDKEMGSKIYNDSPSGLDINIHWTNDDLERVVNKILKDNKELNKTRWSEFKTVNDIAKIFDDTYTDLIKLAIEREKQRKEKEFLEYKIVSSKEFEWIFTEPEWNNYLLPVLETYSNNNNLFAIDKLSSFEKARLKKLFDSSLKYTEGIIPVINGELFFANKYRTDWYIKPKASLVRFAKLKINKNLSPFYKLINTRNEDNTLASLGYLNQDNKLGIKVTKTDNIYKLEWKLALRNGELDSKTYTFEIDFRKL</sequence>
<gene>
    <name evidence="3" type="ordered locus">MAGa6770</name>
</gene>
<dbReference type="NCBIfam" id="NF045931">
    <property type="entry name" value="LP_sig_MAG6090"/>
    <property type="match status" value="1"/>
</dbReference>
<evidence type="ECO:0000313" key="4">
    <source>
        <dbReference type="Proteomes" id="UP000006902"/>
    </source>
</evidence>
<evidence type="ECO:0000256" key="2">
    <source>
        <dbReference type="SAM" id="SignalP"/>
    </source>
</evidence>
<dbReference type="OrthoDB" id="402581at2"/>
<dbReference type="Proteomes" id="UP000006902">
    <property type="component" value="Chromosome"/>
</dbReference>
<dbReference type="AlphaFoldDB" id="D3VRD3"/>
<feature type="signal peptide" evidence="2">
    <location>
        <begin position="1"/>
        <end position="22"/>
    </location>
</feature>
<feature type="chain" id="PRO_5003051815" description="Lipoprotein" evidence="2">
    <location>
        <begin position="23"/>
        <end position="638"/>
    </location>
</feature>
<feature type="coiled-coil region" evidence="1">
    <location>
        <begin position="202"/>
        <end position="229"/>
    </location>
</feature>
<evidence type="ECO:0000256" key="1">
    <source>
        <dbReference type="SAM" id="Coils"/>
    </source>
</evidence>
<organism evidence="3 4">
    <name type="scientific">Mycoplasmopsis agalactiae</name>
    <name type="common">Mycoplasma agalactiae</name>
    <dbReference type="NCBI Taxonomy" id="2110"/>
    <lineage>
        <taxon>Bacteria</taxon>
        <taxon>Bacillati</taxon>
        <taxon>Mycoplasmatota</taxon>
        <taxon>Mycoplasmoidales</taxon>
        <taxon>Metamycoplasmataceae</taxon>
        <taxon>Mycoplasmopsis</taxon>
    </lineage>
</organism>
<reference evidence="4" key="1">
    <citation type="journal article" date="2010" name="BMC Genomics">
        <title>Comparative genomic and proteomic analyses of two Mycoplasma agalactiae strains: clues to the macro- and micro-events that are shaping mycoplasma diversity.</title>
        <authorList>
            <person name="Nouvel L.X."/>
            <person name="Sirand-Pugnet P."/>
            <person name="Marenda M.S."/>
            <person name="Sagne E."/>
            <person name="Barbe V."/>
            <person name="Mangenot S."/>
            <person name="Schenowitz C."/>
            <person name="Jacob D."/>
            <person name="Barre A."/>
            <person name="Claverol S."/>
            <person name="Blanchard A."/>
            <person name="Citti C."/>
        </authorList>
    </citation>
    <scope>NUCLEOTIDE SEQUENCE [LARGE SCALE GENOMIC DNA]</scope>
    <source>
        <strain evidence="4">5632</strain>
    </source>
</reference>